<evidence type="ECO:0000313" key="2">
    <source>
        <dbReference type="Proteomes" id="UP000275652"/>
    </source>
</evidence>
<comment type="caution">
    <text evidence="1">The sequence shown here is derived from an EMBL/GenBank/DDBJ whole genome shotgun (WGS) entry which is preliminary data.</text>
</comment>
<dbReference type="EMBL" id="QUTI01038674">
    <property type="protein sequence ID" value="RLO00827.1"/>
    <property type="molecule type" value="Genomic_DNA"/>
</dbReference>
<proteinExistence type="predicted"/>
<sequence length="104" mass="11699">MCVVVCCDLLEASMASIFLIGVTRLLEKVFDWKNQRLNDRDVAILMQSTTTTDTYIVTDQRSHATLRLIPVGSITSSRRLNAPSYPIDGGHFSKRFTFARDVMA</sequence>
<reference evidence="1 2" key="1">
    <citation type="journal article" date="2018" name="J. Invertebr. Pathol.">
        <title>New genotyping method for the causative agent of crayfish plague (Aphanomyces astaci) based on whole genome data.</title>
        <authorList>
            <person name="Minardi D."/>
            <person name="Studholme D.J."/>
            <person name="van der Giezen M."/>
            <person name="Pretto T."/>
            <person name="Oidtmann B."/>
        </authorList>
    </citation>
    <scope>NUCLEOTIDE SEQUENCE [LARGE SCALE GENOMIC DNA]</scope>
    <source>
        <strain evidence="1 2">KB13</strain>
    </source>
</reference>
<dbReference type="AlphaFoldDB" id="A0A9X8DNG7"/>
<gene>
    <name evidence="1" type="ORF">DYB28_007420</name>
</gene>
<name>A0A9X8DNG7_APHAT</name>
<feature type="non-terminal residue" evidence="1">
    <location>
        <position position="104"/>
    </location>
</feature>
<evidence type="ECO:0000313" key="1">
    <source>
        <dbReference type="EMBL" id="RLO00827.1"/>
    </source>
</evidence>
<organism evidence="1 2">
    <name type="scientific">Aphanomyces astaci</name>
    <name type="common">Crayfish plague agent</name>
    <dbReference type="NCBI Taxonomy" id="112090"/>
    <lineage>
        <taxon>Eukaryota</taxon>
        <taxon>Sar</taxon>
        <taxon>Stramenopiles</taxon>
        <taxon>Oomycota</taxon>
        <taxon>Saprolegniomycetes</taxon>
        <taxon>Saprolegniales</taxon>
        <taxon>Verrucalvaceae</taxon>
        <taxon>Aphanomyces</taxon>
    </lineage>
</organism>
<dbReference type="Proteomes" id="UP000275652">
    <property type="component" value="Unassembled WGS sequence"/>
</dbReference>
<protein>
    <submittedName>
        <fullName evidence="1">Uncharacterized protein</fullName>
    </submittedName>
</protein>
<accession>A0A9X8DNG7</accession>